<reference evidence="2" key="1">
    <citation type="submission" date="2012-02" db="EMBL/GenBank/DDBJ databases">
        <title>Complete genome sequence of Rickettsia australis strain Cutlack.</title>
        <authorList>
            <person name="Johnson S.L."/>
            <person name="Munk A.C."/>
            <person name="Han S."/>
            <person name="Bruce D.C."/>
            <person name="Dasch G.A."/>
        </authorList>
    </citation>
    <scope>NUCLEOTIDE SEQUENCE [LARGE SCALE GENOMIC DNA]</scope>
    <source>
        <strain evidence="2">Cutlack</strain>
    </source>
</reference>
<dbReference type="Proteomes" id="UP000007589">
    <property type="component" value="Chromosome"/>
</dbReference>
<evidence type="ECO:0000313" key="1">
    <source>
        <dbReference type="EMBL" id="AFC71114.1"/>
    </source>
</evidence>
<keyword evidence="2" id="KW-1185">Reference proteome</keyword>
<name>H8K771_RICAC</name>
<sequence length="45" mass="5658">MLNFYEYHIKVIKNKKFSFIYPLVFYNGIQNRVNFILHFDQIWSK</sequence>
<organism evidence="1 2">
    <name type="scientific">Rickettsia australis (strain Cutlack)</name>
    <dbReference type="NCBI Taxonomy" id="1105110"/>
    <lineage>
        <taxon>Bacteria</taxon>
        <taxon>Pseudomonadati</taxon>
        <taxon>Pseudomonadota</taxon>
        <taxon>Alphaproteobacteria</taxon>
        <taxon>Rickettsiales</taxon>
        <taxon>Rickettsiaceae</taxon>
        <taxon>Rickettsieae</taxon>
        <taxon>Rickettsia</taxon>
        <taxon>spotted fever group</taxon>
    </lineage>
</organism>
<dbReference type="AlphaFoldDB" id="H8K771"/>
<dbReference type="KEGG" id="rau:MC5_03985"/>
<dbReference type="HOGENOM" id="CLU_3204603_0_0_5"/>
<protein>
    <submittedName>
        <fullName evidence="1">Transposase</fullName>
    </submittedName>
</protein>
<dbReference type="EMBL" id="CP003338">
    <property type="protein sequence ID" value="AFC71114.1"/>
    <property type="molecule type" value="Genomic_DNA"/>
</dbReference>
<gene>
    <name evidence="1" type="ordered locus">MC5_03985</name>
</gene>
<proteinExistence type="predicted"/>
<accession>H8K771</accession>
<evidence type="ECO:0000313" key="2">
    <source>
        <dbReference type="Proteomes" id="UP000007589"/>
    </source>
</evidence>